<dbReference type="Proteomes" id="UP000298656">
    <property type="component" value="Chromosome 2"/>
</dbReference>
<dbReference type="KEGG" id="tvl:FAZ95_26085"/>
<evidence type="ECO:0000313" key="2">
    <source>
        <dbReference type="Proteomes" id="UP000298656"/>
    </source>
</evidence>
<reference evidence="1 2" key="1">
    <citation type="submission" date="2019-05" db="EMBL/GenBank/DDBJ databases">
        <title>Burkholderia sp. DHOD12, isolated from subtropical forest soil.</title>
        <authorList>
            <person name="Gao Z.-H."/>
            <person name="Qiu L.-H."/>
        </authorList>
    </citation>
    <scope>NUCLEOTIDE SEQUENCE [LARGE SCALE GENOMIC DNA]</scope>
    <source>
        <strain evidence="1 2">DHOD12</strain>
    </source>
</reference>
<sequence length="209" mass="21911">MGKFSFVGLADTARTTNARDAHAAGALMVGCVSLMLAVAPDRAHAQLPDPPAGSICMPAGKYPVAGGTDLVLSTPRCFSPPGAQEGPGGKAGLGRPVKRDSFSGTSVGGYTYDEAVHYCLDRHMRLPSSDELKALVGYANGPEHPNGGYAIVASKDDTRYPGGMYGWGGQLGYWTSTFGGHRLHDIVQLTDGRGGPYHNSHRAYVSCVQ</sequence>
<organism evidence="1 2">
    <name type="scientific">Trinickia violacea</name>
    <dbReference type="NCBI Taxonomy" id="2571746"/>
    <lineage>
        <taxon>Bacteria</taxon>
        <taxon>Pseudomonadati</taxon>
        <taxon>Pseudomonadota</taxon>
        <taxon>Betaproteobacteria</taxon>
        <taxon>Burkholderiales</taxon>
        <taxon>Burkholderiaceae</taxon>
        <taxon>Trinickia</taxon>
    </lineage>
</organism>
<dbReference type="PROSITE" id="PS51257">
    <property type="entry name" value="PROKAR_LIPOPROTEIN"/>
    <property type="match status" value="1"/>
</dbReference>
<protein>
    <submittedName>
        <fullName evidence="1">DUF1566 domain-containing protein</fullName>
    </submittedName>
</protein>
<name>A0A4P8IZB4_9BURK</name>
<dbReference type="OrthoDB" id="9115047at2"/>
<proteinExistence type="predicted"/>
<keyword evidence="2" id="KW-1185">Reference proteome</keyword>
<accession>A0A4P8IZB4</accession>
<dbReference type="RefSeq" id="WP_137335395.1">
    <property type="nucleotide sequence ID" value="NZ_CP040078.1"/>
</dbReference>
<dbReference type="AlphaFoldDB" id="A0A4P8IZB4"/>
<gene>
    <name evidence="1" type="ORF">FAZ95_26085</name>
</gene>
<evidence type="ECO:0000313" key="1">
    <source>
        <dbReference type="EMBL" id="QCP52624.1"/>
    </source>
</evidence>
<dbReference type="EMBL" id="CP040078">
    <property type="protein sequence ID" value="QCP52624.1"/>
    <property type="molecule type" value="Genomic_DNA"/>
</dbReference>